<organism evidence="1 3">
    <name type="scientific">Mycobacteroides abscessus</name>
    <dbReference type="NCBI Taxonomy" id="36809"/>
    <lineage>
        <taxon>Bacteria</taxon>
        <taxon>Bacillati</taxon>
        <taxon>Actinomycetota</taxon>
        <taxon>Actinomycetes</taxon>
        <taxon>Mycobacteriales</taxon>
        <taxon>Mycobacteriaceae</taxon>
        <taxon>Mycobacteroides</taxon>
    </lineage>
</organism>
<gene>
    <name evidence="2" type="ORF">D2E76_09965</name>
    <name evidence="1" type="ORF">ERS075579_04946</name>
</gene>
<accession>A0A0U0ZTP1</accession>
<proteinExistence type="predicted"/>
<evidence type="ECO:0000313" key="2">
    <source>
        <dbReference type="EMBL" id="RIT40119.1"/>
    </source>
</evidence>
<dbReference type="Proteomes" id="UP000284557">
    <property type="component" value="Unassembled WGS sequence"/>
</dbReference>
<reference evidence="2 4" key="2">
    <citation type="submission" date="2018-08" db="EMBL/GenBank/DDBJ databases">
        <title>Linezolid Resistance in Mycobacterium abscessus: MIC Distribution and Comprehensive Investigation of Resistance Mechanisms.</title>
        <authorList>
            <person name="Ye M."/>
            <person name="Xu L."/>
            <person name="Zou Y."/>
            <person name="Li B."/>
            <person name="Guo Q."/>
            <person name="Zhang Y."/>
            <person name="Zhan M."/>
            <person name="Xu B."/>
            <person name="Yu F."/>
            <person name="Zhang Z."/>
            <person name="Chu H."/>
        </authorList>
    </citation>
    <scope>NUCLEOTIDE SEQUENCE [LARGE SCALE GENOMIC DNA]</scope>
    <source>
        <strain evidence="2 4">G143</strain>
    </source>
</reference>
<dbReference type="RefSeq" id="WP_016893647.1">
    <property type="nucleotide sequence ID" value="NZ_CP029076.1"/>
</dbReference>
<evidence type="ECO:0000313" key="4">
    <source>
        <dbReference type="Proteomes" id="UP000284557"/>
    </source>
</evidence>
<sequence>MSVRDYQFDMAGMSPEDRERAATGAQGILHMEEGAGKTMAQKLLVVRDSLNDALKAAERAQEVAGFGELQTGYEVTKFYKDQSTEARAKITADRDAVQKQIDHFLAMELLYKNQDDYNAGNFGAYQASVVY</sequence>
<reference evidence="1 3" key="1">
    <citation type="submission" date="2015-03" db="EMBL/GenBank/DDBJ databases">
        <authorList>
            <person name="Murphy D."/>
        </authorList>
    </citation>
    <scope>NUCLEOTIDE SEQUENCE [LARGE SCALE GENOMIC DNA]</scope>
    <source>
        <strain evidence="1 3">PAP088</strain>
    </source>
</reference>
<evidence type="ECO:0000313" key="1">
    <source>
        <dbReference type="EMBL" id="CPV71126.1"/>
    </source>
</evidence>
<evidence type="ECO:0000313" key="3">
    <source>
        <dbReference type="Proteomes" id="UP000045782"/>
    </source>
</evidence>
<protein>
    <submittedName>
        <fullName evidence="1">Uncharacterized protein</fullName>
    </submittedName>
</protein>
<dbReference type="AlphaFoldDB" id="A0A0U0ZTP1"/>
<dbReference type="EMBL" id="QXBN01000006">
    <property type="protein sequence ID" value="RIT40119.1"/>
    <property type="molecule type" value="Genomic_DNA"/>
</dbReference>
<name>A0A0U0ZTP1_9MYCO</name>
<dbReference type="Proteomes" id="UP000045782">
    <property type="component" value="Unassembled WGS sequence"/>
</dbReference>
<dbReference type="EMBL" id="CSWP01000013">
    <property type="protein sequence ID" value="CPV71126.1"/>
    <property type="molecule type" value="Genomic_DNA"/>
</dbReference>